<keyword evidence="8 12" id="KW-1133">Transmembrane helix</keyword>
<dbReference type="PANTHER" id="PTHR11893:SF36">
    <property type="entry name" value="INNEXIN-5"/>
    <property type="match status" value="1"/>
</dbReference>
<evidence type="ECO:0000256" key="4">
    <source>
        <dbReference type="ARBA" id="ARBA00022475"/>
    </source>
</evidence>
<evidence type="ECO:0000256" key="10">
    <source>
        <dbReference type="ARBA" id="ARBA00023136"/>
    </source>
</evidence>
<dbReference type="GO" id="GO:0034220">
    <property type="term" value="P:monoatomic ion transmembrane transport"/>
    <property type="evidence" value="ECO:0007669"/>
    <property type="project" value="UniProtKB-KW"/>
</dbReference>
<evidence type="ECO:0000256" key="5">
    <source>
        <dbReference type="ARBA" id="ARBA00022692"/>
    </source>
</evidence>
<comment type="function">
    <text evidence="12">Structural component of the gap junctions.</text>
</comment>
<keyword evidence="9 12" id="KW-0406">Ion transport</keyword>
<keyword evidence="6" id="KW-0303">Gap junction</keyword>
<evidence type="ECO:0000256" key="12">
    <source>
        <dbReference type="RuleBase" id="RU010713"/>
    </source>
</evidence>
<dbReference type="GO" id="GO:0005886">
    <property type="term" value="C:plasma membrane"/>
    <property type="evidence" value="ECO:0007669"/>
    <property type="project" value="UniProtKB-SubCell"/>
</dbReference>
<comment type="subcellular location">
    <subcellularLocation>
        <location evidence="1">Cell junction</location>
        <location evidence="1">Gap junction</location>
    </subcellularLocation>
    <subcellularLocation>
        <location evidence="2 12">Cell membrane</location>
        <topology evidence="2 12">Multi-pass membrane protein</topology>
    </subcellularLocation>
</comment>
<dbReference type="PRINTS" id="PR01262">
    <property type="entry name" value="INNEXIN"/>
</dbReference>
<accession>A0A0N5AXY4</accession>
<evidence type="ECO:0000256" key="11">
    <source>
        <dbReference type="ARBA" id="ARBA00023303"/>
    </source>
</evidence>
<sequence>DQLGSLIQSITKPRYEEDCVDRLNYRITSYIILLAAFTIIAKSFKLSTSELAILILKEYGGDPIQCWLPAELASKSGWEQYARDYCFVENTYFVKLDEALPKSDAKIKERRELTYYQWVPFLLLFQALMFTVPHIFWRMLNWTSGIHTRAVISMASDARQSDYNGKEMKQTVNAIVTHLHQSLRLRPLIRHISHSNPLIAFSRTFCSSYLSSIYLTTKLLFIMNGITQFWLLSIYLGSTGLQQLLSLSDKHSWQNSGFFPRVTLCDFQVRGIGNSHQHTIQCVLMANMLNEKIFIALWWWIVALILLTIGNFIYWIFVIASEKSKLQFVRGLLQLGKHEKKLDEYNLDSFVKYLGGDGIFILRLMIQNAGDIVTSIITEQLFEMHFTLLSKPYVDNRYCDSYSPFCKTPQNSNYFDSYIDTDSTPTTPVINVDQLSKPDEQYSQLEAITAASKTAV</sequence>
<evidence type="ECO:0000256" key="2">
    <source>
        <dbReference type="ARBA" id="ARBA00004651"/>
    </source>
</evidence>
<evidence type="ECO:0000313" key="13">
    <source>
        <dbReference type="Proteomes" id="UP000046393"/>
    </source>
</evidence>
<gene>
    <name evidence="12" type="primary">inx</name>
</gene>
<keyword evidence="11 12" id="KW-0407">Ion channel</keyword>
<keyword evidence="3 12" id="KW-0813">Transport</keyword>
<dbReference type="Pfam" id="PF00876">
    <property type="entry name" value="Innexin"/>
    <property type="match status" value="1"/>
</dbReference>
<dbReference type="PANTHER" id="PTHR11893">
    <property type="entry name" value="INNEXIN"/>
    <property type="match status" value="1"/>
</dbReference>
<dbReference type="Proteomes" id="UP000046393">
    <property type="component" value="Unplaced"/>
</dbReference>
<dbReference type="GO" id="GO:0005243">
    <property type="term" value="F:gap junction channel activity"/>
    <property type="evidence" value="ECO:0007669"/>
    <property type="project" value="TreeGrafter"/>
</dbReference>
<proteinExistence type="inferred from homology"/>
<keyword evidence="7" id="KW-0965">Cell junction</keyword>
<comment type="similarity">
    <text evidence="12">Belongs to the pannexin family.</text>
</comment>
<comment type="caution">
    <text evidence="12">Lacks conserved residue(s) required for the propagation of feature annotation.</text>
</comment>
<feature type="transmembrane region" description="Helical" evidence="12">
    <location>
        <begin position="219"/>
        <end position="238"/>
    </location>
</feature>
<reference evidence="14" key="1">
    <citation type="submission" date="2017-02" db="UniProtKB">
        <authorList>
            <consortium name="WormBaseParasite"/>
        </authorList>
    </citation>
    <scope>IDENTIFICATION</scope>
</reference>
<evidence type="ECO:0000256" key="6">
    <source>
        <dbReference type="ARBA" id="ARBA00022868"/>
    </source>
</evidence>
<feature type="transmembrane region" description="Helical" evidence="12">
    <location>
        <begin position="297"/>
        <end position="320"/>
    </location>
</feature>
<name>A0A0N5AXY4_9BILA</name>
<dbReference type="InterPro" id="IPR000990">
    <property type="entry name" value="Innexin"/>
</dbReference>
<dbReference type="GO" id="GO:0005921">
    <property type="term" value="C:gap junction"/>
    <property type="evidence" value="ECO:0007669"/>
    <property type="project" value="UniProtKB-SubCell"/>
</dbReference>
<evidence type="ECO:0000313" key="14">
    <source>
        <dbReference type="WBParaSite" id="SMUV_0000981801-mRNA-1"/>
    </source>
</evidence>
<keyword evidence="5 12" id="KW-0812">Transmembrane</keyword>
<keyword evidence="13" id="KW-1185">Reference proteome</keyword>
<dbReference type="AlphaFoldDB" id="A0A0N5AXY4"/>
<protein>
    <recommendedName>
        <fullName evidence="12">Innexin</fullName>
    </recommendedName>
</protein>
<evidence type="ECO:0000256" key="3">
    <source>
        <dbReference type="ARBA" id="ARBA00022448"/>
    </source>
</evidence>
<feature type="transmembrane region" description="Helical" evidence="12">
    <location>
        <begin position="115"/>
        <end position="137"/>
    </location>
</feature>
<evidence type="ECO:0000256" key="7">
    <source>
        <dbReference type="ARBA" id="ARBA00022949"/>
    </source>
</evidence>
<keyword evidence="10 12" id="KW-0472">Membrane</keyword>
<organism evidence="13 14">
    <name type="scientific">Syphacia muris</name>
    <dbReference type="NCBI Taxonomy" id="451379"/>
    <lineage>
        <taxon>Eukaryota</taxon>
        <taxon>Metazoa</taxon>
        <taxon>Ecdysozoa</taxon>
        <taxon>Nematoda</taxon>
        <taxon>Chromadorea</taxon>
        <taxon>Rhabditida</taxon>
        <taxon>Spirurina</taxon>
        <taxon>Oxyuridomorpha</taxon>
        <taxon>Oxyuroidea</taxon>
        <taxon>Oxyuridae</taxon>
        <taxon>Syphacia</taxon>
    </lineage>
</organism>
<dbReference type="WBParaSite" id="SMUV_0000981801-mRNA-1">
    <property type="protein sequence ID" value="SMUV_0000981801-mRNA-1"/>
    <property type="gene ID" value="SMUV_0000981801"/>
</dbReference>
<evidence type="ECO:0000256" key="9">
    <source>
        <dbReference type="ARBA" id="ARBA00023065"/>
    </source>
</evidence>
<keyword evidence="4" id="KW-1003">Cell membrane</keyword>
<evidence type="ECO:0000256" key="1">
    <source>
        <dbReference type="ARBA" id="ARBA00004610"/>
    </source>
</evidence>
<evidence type="ECO:0000256" key="8">
    <source>
        <dbReference type="ARBA" id="ARBA00022989"/>
    </source>
</evidence>
<dbReference type="PROSITE" id="PS51013">
    <property type="entry name" value="PANNEXIN"/>
    <property type="match status" value="1"/>
</dbReference>